<feature type="domain" description="CSC1/OSCA1-like cytosolic" evidence="11">
    <location>
        <begin position="135"/>
        <end position="289"/>
    </location>
</feature>
<dbReference type="PANTHER" id="PTHR13018">
    <property type="entry name" value="PROBABLE MEMBRANE PROTEIN DUF221-RELATED"/>
    <property type="match status" value="1"/>
</dbReference>
<keyword evidence="3" id="KW-0813">Transport</keyword>
<feature type="transmembrane region" description="Helical" evidence="8">
    <location>
        <begin position="391"/>
        <end position="412"/>
    </location>
</feature>
<keyword evidence="5 8" id="KW-1133">Transmembrane helix</keyword>
<evidence type="ECO:0000259" key="10">
    <source>
        <dbReference type="Pfam" id="PF13967"/>
    </source>
</evidence>
<feature type="transmembrane region" description="Helical" evidence="8">
    <location>
        <begin position="552"/>
        <end position="571"/>
    </location>
</feature>
<gene>
    <name evidence="12" type="ORF">EVOR1521_LOCUS7369</name>
</gene>
<comment type="similarity">
    <text evidence="2">Belongs to the CSC1 (TC 1.A.17) family.</text>
</comment>
<dbReference type="Proteomes" id="UP001178507">
    <property type="component" value="Unassembled WGS sequence"/>
</dbReference>
<organism evidence="12 13">
    <name type="scientific">Effrenium voratum</name>
    <dbReference type="NCBI Taxonomy" id="2562239"/>
    <lineage>
        <taxon>Eukaryota</taxon>
        <taxon>Sar</taxon>
        <taxon>Alveolata</taxon>
        <taxon>Dinophyceae</taxon>
        <taxon>Suessiales</taxon>
        <taxon>Symbiodiniaceae</taxon>
        <taxon>Effrenium</taxon>
    </lineage>
</organism>
<evidence type="ECO:0000313" key="13">
    <source>
        <dbReference type="Proteomes" id="UP001178507"/>
    </source>
</evidence>
<dbReference type="Pfam" id="PF14703">
    <property type="entry name" value="PHM7_cyt"/>
    <property type="match status" value="1"/>
</dbReference>
<accession>A0AA36I0X9</accession>
<evidence type="ECO:0000256" key="7">
    <source>
        <dbReference type="SAM" id="Coils"/>
    </source>
</evidence>
<evidence type="ECO:0000259" key="9">
    <source>
        <dbReference type="Pfam" id="PF02714"/>
    </source>
</evidence>
<feature type="domain" description="CSC1/OSCA1-like N-terminal transmembrane" evidence="10">
    <location>
        <begin position="11"/>
        <end position="113"/>
    </location>
</feature>
<evidence type="ECO:0000256" key="3">
    <source>
        <dbReference type="ARBA" id="ARBA00022448"/>
    </source>
</evidence>
<evidence type="ECO:0000256" key="1">
    <source>
        <dbReference type="ARBA" id="ARBA00004141"/>
    </source>
</evidence>
<proteinExistence type="inferred from homology"/>
<comment type="subcellular location">
    <subcellularLocation>
        <location evidence="1">Membrane</location>
        <topology evidence="1">Multi-pass membrane protein</topology>
    </subcellularLocation>
</comment>
<dbReference type="AlphaFoldDB" id="A0AA36I0X9"/>
<feature type="transmembrane region" description="Helical" evidence="8">
    <location>
        <begin position="304"/>
        <end position="325"/>
    </location>
</feature>
<dbReference type="InterPro" id="IPR045122">
    <property type="entry name" value="Csc1-like"/>
</dbReference>
<feature type="coiled-coil region" evidence="7">
    <location>
        <begin position="214"/>
        <end position="241"/>
    </location>
</feature>
<evidence type="ECO:0000256" key="5">
    <source>
        <dbReference type="ARBA" id="ARBA00022989"/>
    </source>
</evidence>
<feature type="transmembrane region" description="Helical" evidence="8">
    <location>
        <begin position="345"/>
        <end position="370"/>
    </location>
</feature>
<dbReference type="PANTHER" id="PTHR13018:SF5">
    <property type="entry name" value="RE44586P"/>
    <property type="match status" value="1"/>
</dbReference>
<feature type="transmembrane region" description="Helical" evidence="8">
    <location>
        <begin position="578"/>
        <end position="595"/>
    </location>
</feature>
<feature type="transmembrane region" description="Helical" evidence="8">
    <location>
        <begin position="432"/>
        <end position="453"/>
    </location>
</feature>
<evidence type="ECO:0000259" key="11">
    <source>
        <dbReference type="Pfam" id="PF14703"/>
    </source>
</evidence>
<comment type="caution">
    <text evidence="12">The sequence shown here is derived from an EMBL/GenBank/DDBJ whole genome shotgun (WGS) entry which is preliminary data.</text>
</comment>
<keyword evidence="4 8" id="KW-0812">Transmembrane</keyword>
<evidence type="ECO:0000313" key="12">
    <source>
        <dbReference type="EMBL" id="CAJ1378998.1"/>
    </source>
</evidence>
<dbReference type="InterPro" id="IPR003864">
    <property type="entry name" value="CSC1/OSCA1-like_7TM"/>
</dbReference>
<evidence type="ECO:0000256" key="4">
    <source>
        <dbReference type="ARBA" id="ARBA00022692"/>
    </source>
</evidence>
<dbReference type="EMBL" id="CAUJNA010000586">
    <property type="protein sequence ID" value="CAJ1378998.1"/>
    <property type="molecule type" value="Genomic_DNA"/>
</dbReference>
<dbReference type="Pfam" id="PF02714">
    <property type="entry name" value="RSN1_7TM"/>
    <property type="match status" value="1"/>
</dbReference>
<evidence type="ECO:0000256" key="6">
    <source>
        <dbReference type="ARBA" id="ARBA00023136"/>
    </source>
</evidence>
<protein>
    <submittedName>
        <fullName evidence="12">Uncharacterized protein</fullName>
    </submittedName>
</protein>
<dbReference type="Pfam" id="PF13967">
    <property type="entry name" value="RSN1_TM"/>
    <property type="match status" value="1"/>
</dbReference>
<dbReference type="InterPro" id="IPR027815">
    <property type="entry name" value="CSC1/OSCA1-like_cyt"/>
</dbReference>
<keyword evidence="7" id="KW-0175">Coiled coil</keyword>
<dbReference type="InterPro" id="IPR032880">
    <property type="entry name" value="CSC1/OSCA1-like_N"/>
</dbReference>
<sequence length="646" mass="72574">MLALRSGLARMCHVHAMEDTEVVARAGLDGLMLLEFMRLGRQLALVWGIVIVGMLCPLHFYLHSQFSGQFELLSMTSFNGLSGLPHQQLTLLLWSHAATVWFVVLAAGRFVYQAQLRFLEHRFTWLKKIPAPRATTLMVENLPEDCRSDEALRMYFARLFSPEAIQKAYVVRRTDYLCKLVNDMESASYNLNLEEARSANSWRSCPPCTRECKVEEFRRRVEDLQAAVVKEQQRIEEAVKRTDLNVCGCSGFVTFNSRRMCMLALSPQYRADATQLVVAMPPDPEDVIYRDLAKDPQVQAGGNLTAAALLLLIFVIWAPLIATFLDRVEPVLLGTLKNQPELQQLVQGVMSTGVLKVFMGFLPTVLMAIINNVLTLKAGTWAQLKLQDWYFAFQVVFVLLVTTIVGTFLNVLEKMLAHPGEIIYLLADALPGFSNFYINYIMLSCFLQVFDLLRTAPLAKYIFHRLRGADPEEARAQSEPEDQDSDGMGARMAKVAIHLVVCVVFASCCPVILVVAWLYFAVGCFTFGYLVIFAETKKPDMGGAFWVKGLRHLFLGLGIYVLLMVGLLSRASLSREPAVLAAGALVPLGLGYLRFSLLSWEALPFEAVAEVDLTEQRRHRIGEYRQPECTKDRAFHHGHKKTDTAG</sequence>
<reference evidence="12" key="1">
    <citation type="submission" date="2023-08" db="EMBL/GenBank/DDBJ databases">
        <authorList>
            <person name="Chen Y."/>
            <person name="Shah S."/>
            <person name="Dougan E. K."/>
            <person name="Thang M."/>
            <person name="Chan C."/>
        </authorList>
    </citation>
    <scope>NUCLEOTIDE SEQUENCE</scope>
</reference>
<evidence type="ECO:0000256" key="8">
    <source>
        <dbReference type="SAM" id="Phobius"/>
    </source>
</evidence>
<name>A0AA36I0X9_9DINO</name>
<feature type="transmembrane region" description="Helical" evidence="8">
    <location>
        <begin position="499"/>
        <end position="532"/>
    </location>
</feature>
<dbReference type="GO" id="GO:0005886">
    <property type="term" value="C:plasma membrane"/>
    <property type="evidence" value="ECO:0007669"/>
    <property type="project" value="TreeGrafter"/>
</dbReference>
<keyword evidence="6 8" id="KW-0472">Membrane</keyword>
<feature type="transmembrane region" description="Helical" evidence="8">
    <location>
        <begin position="91"/>
        <end position="112"/>
    </location>
</feature>
<feature type="domain" description="CSC1/OSCA1-like 7TM region" evidence="9">
    <location>
        <begin position="323"/>
        <end position="568"/>
    </location>
</feature>
<dbReference type="GO" id="GO:0005227">
    <property type="term" value="F:calcium-activated cation channel activity"/>
    <property type="evidence" value="ECO:0007669"/>
    <property type="project" value="InterPro"/>
</dbReference>
<evidence type="ECO:0000256" key="2">
    <source>
        <dbReference type="ARBA" id="ARBA00007779"/>
    </source>
</evidence>
<feature type="transmembrane region" description="Helical" evidence="8">
    <location>
        <begin position="43"/>
        <end position="62"/>
    </location>
</feature>
<keyword evidence="13" id="KW-1185">Reference proteome</keyword>